<dbReference type="PANTHER" id="PTHR33695">
    <property type="entry name" value="LIPOPROTEIN SIGNAL PEPTIDASE"/>
    <property type="match status" value="1"/>
</dbReference>
<dbReference type="NCBIfam" id="TIGR00077">
    <property type="entry name" value="lspA"/>
    <property type="match status" value="1"/>
</dbReference>
<evidence type="ECO:0000256" key="3">
    <source>
        <dbReference type="ARBA" id="ARBA00022670"/>
    </source>
</evidence>
<evidence type="ECO:0000256" key="11">
    <source>
        <dbReference type="SAM" id="MobiDB-lite"/>
    </source>
</evidence>
<dbReference type="HAMAP" id="MF_00161">
    <property type="entry name" value="LspA"/>
    <property type="match status" value="1"/>
</dbReference>
<dbReference type="PANTHER" id="PTHR33695:SF1">
    <property type="entry name" value="LIPOPROTEIN SIGNAL PEPTIDASE"/>
    <property type="match status" value="1"/>
</dbReference>
<evidence type="ECO:0000256" key="9">
    <source>
        <dbReference type="HAMAP-Rule" id="MF_00161"/>
    </source>
</evidence>
<keyword evidence="2 9" id="KW-1003">Cell membrane</keyword>
<keyword evidence="13" id="KW-1185">Reference proteome</keyword>
<reference evidence="12 13" key="1">
    <citation type="journal article" date="2019" name="Int. J. Syst. Evol. Microbiol.">
        <title>The Global Catalogue of Microorganisms (GCM) 10K type strain sequencing project: providing services to taxonomists for standard genome sequencing and annotation.</title>
        <authorList>
            <consortium name="The Broad Institute Genomics Platform"/>
            <consortium name="The Broad Institute Genome Sequencing Center for Infectious Disease"/>
            <person name="Wu L."/>
            <person name="Ma J."/>
        </authorList>
    </citation>
    <scope>NUCLEOTIDE SEQUENCE [LARGE SCALE GENOMIC DNA]</scope>
    <source>
        <strain evidence="12 13">JCM 16117</strain>
    </source>
</reference>
<comment type="caution">
    <text evidence="12">The sequence shown here is derived from an EMBL/GenBank/DDBJ whole genome shotgun (WGS) entry which is preliminary data.</text>
</comment>
<comment type="subcellular location">
    <subcellularLocation>
        <location evidence="9">Cell membrane</location>
        <topology evidence="9">Multi-pass membrane protein</topology>
    </subcellularLocation>
</comment>
<comment type="pathway">
    <text evidence="9">Protein modification; lipoprotein biosynthesis (signal peptide cleavage).</text>
</comment>
<feature type="region of interest" description="Disordered" evidence="11">
    <location>
        <begin position="1"/>
        <end position="22"/>
    </location>
</feature>
<feature type="transmembrane region" description="Helical" evidence="9">
    <location>
        <begin position="29"/>
        <end position="47"/>
    </location>
</feature>
<feature type="compositionally biased region" description="Polar residues" evidence="11">
    <location>
        <begin position="1"/>
        <end position="14"/>
    </location>
</feature>
<evidence type="ECO:0000256" key="8">
    <source>
        <dbReference type="ARBA" id="ARBA00023136"/>
    </source>
</evidence>
<dbReference type="PRINTS" id="PR00781">
    <property type="entry name" value="LIPOSIGPTASE"/>
</dbReference>
<evidence type="ECO:0000256" key="1">
    <source>
        <dbReference type="ARBA" id="ARBA00006139"/>
    </source>
</evidence>
<evidence type="ECO:0000313" key="12">
    <source>
        <dbReference type="EMBL" id="GAA2238258.1"/>
    </source>
</evidence>
<comment type="similarity">
    <text evidence="1 9 10">Belongs to the peptidase A8 family.</text>
</comment>
<dbReference type="Pfam" id="PF01252">
    <property type="entry name" value="Peptidase_A8"/>
    <property type="match status" value="1"/>
</dbReference>
<evidence type="ECO:0000256" key="5">
    <source>
        <dbReference type="ARBA" id="ARBA00022750"/>
    </source>
</evidence>
<evidence type="ECO:0000256" key="4">
    <source>
        <dbReference type="ARBA" id="ARBA00022692"/>
    </source>
</evidence>
<evidence type="ECO:0000256" key="2">
    <source>
        <dbReference type="ARBA" id="ARBA00022475"/>
    </source>
</evidence>
<comment type="catalytic activity">
    <reaction evidence="9">
        <text>Release of signal peptides from bacterial membrane prolipoproteins. Hydrolyzes -Xaa-Yaa-Zaa-|-(S,diacylglyceryl)Cys-, in which Xaa is hydrophobic (preferably Leu), and Yaa (Ala or Ser) and Zaa (Gly or Ala) have small, neutral side chains.</text>
        <dbReference type="EC" id="3.4.23.36"/>
    </reaction>
</comment>
<dbReference type="InterPro" id="IPR001872">
    <property type="entry name" value="Peptidase_A8"/>
</dbReference>
<feature type="active site" evidence="9">
    <location>
        <position position="160"/>
    </location>
</feature>
<name>A0ABN3DPH0_9MICO</name>
<dbReference type="EC" id="3.4.23.36" evidence="9"/>
<keyword evidence="4 9" id="KW-0812">Transmembrane</keyword>
<evidence type="ECO:0000256" key="7">
    <source>
        <dbReference type="ARBA" id="ARBA00022989"/>
    </source>
</evidence>
<evidence type="ECO:0000256" key="6">
    <source>
        <dbReference type="ARBA" id="ARBA00022801"/>
    </source>
</evidence>
<keyword evidence="8 9" id="KW-0472">Membrane</keyword>
<dbReference type="RefSeq" id="WP_259479869.1">
    <property type="nucleotide sequence ID" value="NZ_JANLCN010000006.1"/>
</dbReference>
<feature type="active site" evidence="9">
    <location>
        <position position="145"/>
    </location>
</feature>
<feature type="transmembrane region" description="Helical" evidence="9">
    <location>
        <begin position="111"/>
        <end position="129"/>
    </location>
</feature>
<accession>A0ABN3DPH0</accession>
<keyword evidence="6 9" id="KW-0378">Hydrolase</keyword>
<dbReference type="Proteomes" id="UP001500929">
    <property type="component" value="Unassembled WGS sequence"/>
</dbReference>
<sequence>MADSTPAENPSEETNPALGSGTSRARPRVLVVLIAVALASVAIDQISKFLVVQNLELGEVVPVLGDLLQFHFVKNPGAAFSIGNAYTWIFAILASAVTVVIIWFSRRIRSFAWAWVFGLLLGGTVGNLADRLFREPGFGVGHVIDFLTIPLLPAIFNLADVSITAAMVLFLILTIRGIGLDGTKAVPAKKADGADNADAAVARDEN</sequence>
<evidence type="ECO:0000256" key="10">
    <source>
        <dbReference type="RuleBase" id="RU004181"/>
    </source>
</evidence>
<keyword evidence="3 9" id="KW-0645">Protease</keyword>
<evidence type="ECO:0000313" key="13">
    <source>
        <dbReference type="Proteomes" id="UP001500929"/>
    </source>
</evidence>
<feature type="transmembrane region" description="Helical" evidence="9">
    <location>
        <begin position="85"/>
        <end position="104"/>
    </location>
</feature>
<dbReference type="EMBL" id="BAAAQY010000006">
    <property type="protein sequence ID" value="GAA2238258.1"/>
    <property type="molecule type" value="Genomic_DNA"/>
</dbReference>
<comment type="function">
    <text evidence="9">This protein specifically catalyzes the removal of signal peptides from prolipoproteins.</text>
</comment>
<organism evidence="12 13">
    <name type="scientific">Herbiconiux moechotypicola</name>
    <dbReference type="NCBI Taxonomy" id="637393"/>
    <lineage>
        <taxon>Bacteria</taxon>
        <taxon>Bacillati</taxon>
        <taxon>Actinomycetota</taxon>
        <taxon>Actinomycetes</taxon>
        <taxon>Micrococcales</taxon>
        <taxon>Microbacteriaceae</taxon>
        <taxon>Herbiconiux</taxon>
    </lineage>
</organism>
<gene>
    <name evidence="9 12" type="primary">lspA</name>
    <name evidence="12" type="ORF">GCM10009851_24110</name>
</gene>
<proteinExistence type="inferred from homology"/>
<keyword evidence="7 9" id="KW-1133">Transmembrane helix</keyword>
<keyword evidence="5 9" id="KW-0064">Aspartyl protease</keyword>
<protein>
    <recommendedName>
        <fullName evidence="9">Lipoprotein signal peptidase</fullName>
        <ecNumber evidence="9">3.4.23.36</ecNumber>
    </recommendedName>
    <alternativeName>
        <fullName evidence="9">Prolipoprotein signal peptidase</fullName>
    </alternativeName>
    <alternativeName>
        <fullName evidence="9">Signal peptidase II</fullName>
        <shortName evidence="9">SPase II</shortName>
    </alternativeName>
</protein>
<feature type="transmembrane region" description="Helical" evidence="9">
    <location>
        <begin position="149"/>
        <end position="175"/>
    </location>
</feature>